<protein>
    <recommendedName>
        <fullName evidence="18">Glutathione S-transferase 3, mitochondrial</fullName>
        <ecNumber evidence="15">4.4.1.20</ecNumber>
    </recommendedName>
    <alternativeName>
        <fullName evidence="19">Glutathione peroxidase MGST3</fullName>
    </alternativeName>
    <alternativeName>
        <fullName evidence="20">LTC4 synthase MGST3</fullName>
    </alternativeName>
</protein>
<dbReference type="GO" id="GO:0004602">
    <property type="term" value="F:glutathione peroxidase activity"/>
    <property type="evidence" value="ECO:0007669"/>
    <property type="project" value="TreeGrafter"/>
</dbReference>
<dbReference type="STRING" id="698492.A0A0E9NPX2"/>
<evidence type="ECO:0000256" key="9">
    <source>
        <dbReference type="ARBA" id="ARBA00023136"/>
    </source>
</evidence>
<dbReference type="GO" id="GO:0004364">
    <property type="term" value="F:glutathione transferase activity"/>
    <property type="evidence" value="ECO:0007669"/>
    <property type="project" value="TreeGrafter"/>
</dbReference>
<keyword evidence="5 21" id="KW-1133">Transmembrane helix</keyword>
<keyword evidence="4" id="KW-1000">Mitochondrion outer membrane</keyword>
<evidence type="ECO:0000256" key="2">
    <source>
        <dbReference type="ARBA" id="ARBA00022679"/>
    </source>
</evidence>
<evidence type="ECO:0000256" key="11">
    <source>
        <dbReference type="ARBA" id="ARBA00023239"/>
    </source>
</evidence>
<dbReference type="EC" id="4.4.1.20" evidence="15"/>
<reference evidence="22 23" key="2">
    <citation type="journal article" date="2014" name="J. Gen. Appl. Microbiol.">
        <title>The early diverging ascomycetous budding yeast Saitoella complicata has three histone deacetylases belonging to the Clr6, Hos2, and Rpd3 lineages.</title>
        <authorList>
            <person name="Nishida H."/>
            <person name="Matsumoto T."/>
            <person name="Kondo S."/>
            <person name="Hamamoto M."/>
            <person name="Yoshikawa H."/>
        </authorList>
    </citation>
    <scope>NUCLEOTIDE SEQUENCE [LARGE SCALE GENOMIC DNA]</scope>
    <source>
        <strain evidence="22 23">NRRL Y-17804</strain>
    </source>
</reference>
<gene>
    <name evidence="22" type="ORF">G7K_5965-t1</name>
</gene>
<dbReference type="GO" id="GO:0006629">
    <property type="term" value="P:lipid metabolic process"/>
    <property type="evidence" value="ECO:0007669"/>
    <property type="project" value="UniProtKB-KW"/>
</dbReference>
<evidence type="ECO:0000256" key="15">
    <source>
        <dbReference type="ARBA" id="ARBA00039056"/>
    </source>
</evidence>
<proteinExistence type="predicted"/>
<evidence type="ECO:0000256" key="12">
    <source>
        <dbReference type="ARBA" id="ARBA00023288"/>
    </source>
</evidence>
<keyword evidence="11" id="KW-0456">Lyase</keyword>
<evidence type="ECO:0000256" key="3">
    <source>
        <dbReference type="ARBA" id="ARBA00022692"/>
    </source>
</evidence>
<keyword evidence="8" id="KW-0496">Mitochondrion</keyword>
<dbReference type="GO" id="GO:0005741">
    <property type="term" value="C:mitochondrial outer membrane"/>
    <property type="evidence" value="ECO:0007669"/>
    <property type="project" value="UniProtKB-SubCell"/>
</dbReference>
<keyword evidence="3 21" id="KW-0812">Transmembrane</keyword>
<feature type="transmembrane region" description="Helical" evidence="21">
    <location>
        <begin position="102"/>
        <end position="130"/>
    </location>
</feature>
<accession>A0A0E9NPX2</accession>
<dbReference type="Proteomes" id="UP000033140">
    <property type="component" value="Unassembled WGS sequence"/>
</dbReference>
<evidence type="ECO:0000256" key="4">
    <source>
        <dbReference type="ARBA" id="ARBA00022787"/>
    </source>
</evidence>
<organism evidence="22 23">
    <name type="scientific">Saitoella complicata (strain BCRC 22490 / CBS 7301 / JCM 7358 / NBRC 10748 / NRRL Y-17804)</name>
    <dbReference type="NCBI Taxonomy" id="698492"/>
    <lineage>
        <taxon>Eukaryota</taxon>
        <taxon>Fungi</taxon>
        <taxon>Dikarya</taxon>
        <taxon>Ascomycota</taxon>
        <taxon>Taphrinomycotina</taxon>
        <taxon>Taphrinomycotina incertae sedis</taxon>
        <taxon>Saitoella</taxon>
    </lineage>
</organism>
<dbReference type="SUPFAM" id="SSF161084">
    <property type="entry name" value="MAPEG domain-like"/>
    <property type="match status" value="1"/>
</dbReference>
<evidence type="ECO:0000256" key="18">
    <source>
        <dbReference type="ARBA" id="ARBA00069748"/>
    </source>
</evidence>
<evidence type="ECO:0000256" key="14">
    <source>
        <dbReference type="ARBA" id="ARBA00037916"/>
    </source>
</evidence>
<name>A0A0E9NPX2_SAICN</name>
<dbReference type="InterPro" id="IPR050997">
    <property type="entry name" value="MAPEG"/>
</dbReference>
<keyword evidence="10" id="KW-0564">Palmitate</keyword>
<dbReference type="GO" id="GO:0004464">
    <property type="term" value="F:leukotriene-C4 synthase activity"/>
    <property type="evidence" value="ECO:0007669"/>
    <property type="project" value="UniProtKB-EC"/>
</dbReference>
<evidence type="ECO:0000256" key="21">
    <source>
        <dbReference type="SAM" id="Phobius"/>
    </source>
</evidence>
<keyword evidence="2" id="KW-0808">Transferase</keyword>
<dbReference type="GO" id="GO:0005783">
    <property type="term" value="C:endoplasmic reticulum"/>
    <property type="evidence" value="ECO:0007669"/>
    <property type="project" value="TreeGrafter"/>
</dbReference>
<keyword evidence="12" id="KW-0449">Lipoprotein</keyword>
<evidence type="ECO:0000313" key="22">
    <source>
        <dbReference type="EMBL" id="GAO51874.1"/>
    </source>
</evidence>
<evidence type="ECO:0000256" key="16">
    <source>
        <dbReference type="ARBA" id="ARBA00049298"/>
    </source>
</evidence>
<keyword evidence="6" id="KW-0560">Oxidoreductase</keyword>
<evidence type="ECO:0000256" key="6">
    <source>
        <dbReference type="ARBA" id="ARBA00023002"/>
    </source>
</evidence>
<dbReference type="Pfam" id="PF01124">
    <property type="entry name" value="MAPEG"/>
    <property type="match status" value="1"/>
</dbReference>
<evidence type="ECO:0000256" key="7">
    <source>
        <dbReference type="ARBA" id="ARBA00023098"/>
    </source>
</evidence>
<dbReference type="OMA" id="TYLYSWI"/>
<feature type="transmembrane region" description="Helical" evidence="21">
    <location>
        <begin position="150"/>
        <end position="171"/>
    </location>
</feature>
<comment type="pathway">
    <text evidence="14">Lipid metabolism; arachidonate metabolism.</text>
</comment>
<sequence length="175" mass="19088">MRVFNQFPRSFSFTSRRLAQLHIQDKPSTMILIPSEYGYVILVATLSTVVNLWHGINVGQTRKAAGVPYPIAYASDQEAASDPKKNKFNCAVRAHANFTENYSAFLVTLIFGGLNYPVASAACGAVYLAGRVIYTLGYTTGDPDKRARGFMFHIGELGLLVLSGLTGYKAITQGI</sequence>
<dbReference type="AlphaFoldDB" id="A0A0E9NPX2"/>
<dbReference type="InterPro" id="IPR001129">
    <property type="entry name" value="Membr-assoc_MAPEG"/>
</dbReference>
<dbReference type="PANTHER" id="PTHR10250:SF26">
    <property type="entry name" value="GLUTATHIONE S-TRANSFERASE 3, MITOCHONDRIAL"/>
    <property type="match status" value="1"/>
</dbReference>
<dbReference type="FunFam" id="1.20.120.550:FF:000004">
    <property type="entry name" value="Microsomal glutathione S-transferase 3"/>
    <property type="match status" value="1"/>
</dbReference>
<comment type="pathway">
    <text evidence="13">Lipid metabolism; leukotriene C4 biosynthesis.</text>
</comment>
<evidence type="ECO:0000256" key="8">
    <source>
        <dbReference type="ARBA" id="ARBA00023128"/>
    </source>
</evidence>
<reference evidence="22 23" key="3">
    <citation type="journal article" date="2015" name="Genome Announc.">
        <title>Draft Genome Sequence of the Archiascomycetous Yeast Saitoella complicata.</title>
        <authorList>
            <person name="Yamauchi K."/>
            <person name="Kondo S."/>
            <person name="Hamamoto M."/>
            <person name="Takahashi Y."/>
            <person name="Ogura Y."/>
            <person name="Hayashi T."/>
            <person name="Nishida H."/>
        </authorList>
    </citation>
    <scope>NUCLEOTIDE SEQUENCE [LARGE SCALE GENOMIC DNA]</scope>
    <source>
        <strain evidence="22 23">NRRL Y-17804</strain>
    </source>
</reference>
<evidence type="ECO:0000256" key="5">
    <source>
        <dbReference type="ARBA" id="ARBA00022989"/>
    </source>
</evidence>
<dbReference type="EMBL" id="BACD03000054">
    <property type="protein sequence ID" value="GAO51874.1"/>
    <property type="molecule type" value="Genomic_DNA"/>
</dbReference>
<feature type="transmembrane region" description="Helical" evidence="21">
    <location>
        <begin position="37"/>
        <end position="56"/>
    </location>
</feature>
<dbReference type="InterPro" id="IPR023352">
    <property type="entry name" value="MAPEG-like_dom_sf"/>
</dbReference>
<dbReference type="PANTHER" id="PTHR10250">
    <property type="entry name" value="MICROSOMAL GLUTATHIONE S-TRANSFERASE"/>
    <property type="match status" value="1"/>
</dbReference>
<comment type="subcellular location">
    <subcellularLocation>
        <location evidence="1">Mitochondrion outer membrane</location>
        <topology evidence="1">Multi-pass membrane protein</topology>
    </subcellularLocation>
</comment>
<comment type="catalytic activity">
    <reaction evidence="17">
        <text>15-deoxy-Delta(12,14)-prostaglandin J2 + glutathione = 15-deoxy-Delta(12,14)-prostaglandin J2-S-(R)-glutathione</text>
        <dbReference type="Rhea" id="RHEA:75963"/>
        <dbReference type="ChEBI" id="CHEBI:57925"/>
        <dbReference type="ChEBI" id="CHEBI:85236"/>
        <dbReference type="ChEBI" id="CHEBI:194498"/>
    </reaction>
    <physiologicalReaction direction="left-to-right" evidence="17">
        <dbReference type="Rhea" id="RHEA:75964"/>
    </physiologicalReaction>
</comment>
<evidence type="ECO:0000256" key="13">
    <source>
        <dbReference type="ARBA" id="ARBA00037884"/>
    </source>
</evidence>
<evidence type="ECO:0000256" key="20">
    <source>
        <dbReference type="ARBA" id="ARBA00076908"/>
    </source>
</evidence>
<dbReference type="GO" id="GO:0005635">
    <property type="term" value="C:nuclear envelope"/>
    <property type="evidence" value="ECO:0007669"/>
    <property type="project" value="TreeGrafter"/>
</dbReference>
<comment type="catalytic activity">
    <reaction evidence="16">
        <text>leukotriene C4 = leukotriene A4 + glutathione</text>
        <dbReference type="Rhea" id="RHEA:17617"/>
        <dbReference type="ChEBI" id="CHEBI:57463"/>
        <dbReference type="ChEBI" id="CHEBI:57925"/>
        <dbReference type="ChEBI" id="CHEBI:57973"/>
        <dbReference type="EC" id="4.4.1.20"/>
    </reaction>
    <physiologicalReaction direction="right-to-left" evidence="16">
        <dbReference type="Rhea" id="RHEA:17619"/>
    </physiologicalReaction>
</comment>
<reference evidence="22 23" key="1">
    <citation type="journal article" date="2011" name="J. Gen. Appl. Microbiol.">
        <title>Draft genome sequencing of the enigmatic yeast Saitoella complicata.</title>
        <authorList>
            <person name="Nishida H."/>
            <person name="Hamamoto M."/>
            <person name="Sugiyama J."/>
        </authorList>
    </citation>
    <scope>NUCLEOTIDE SEQUENCE [LARGE SCALE GENOMIC DNA]</scope>
    <source>
        <strain evidence="22 23">NRRL Y-17804</strain>
    </source>
</reference>
<evidence type="ECO:0000313" key="23">
    <source>
        <dbReference type="Proteomes" id="UP000033140"/>
    </source>
</evidence>
<keyword evidence="23" id="KW-1185">Reference proteome</keyword>
<comment type="caution">
    <text evidence="22">The sequence shown here is derived from an EMBL/GenBank/DDBJ whole genome shotgun (WGS) entry which is preliminary data.</text>
</comment>
<keyword evidence="9 21" id="KW-0472">Membrane</keyword>
<evidence type="ECO:0000256" key="1">
    <source>
        <dbReference type="ARBA" id="ARBA00004374"/>
    </source>
</evidence>
<keyword evidence="7" id="KW-0443">Lipid metabolism</keyword>
<evidence type="ECO:0000256" key="19">
    <source>
        <dbReference type="ARBA" id="ARBA00075145"/>
    </source>
</evidence>
<evidence type="ECO:0000256" key="17">
    <source>
        <dbReference type="ARBA" id="ARBA00051411"/>
    </source>
</evidence>
<dbReference type="Gene3D" id="1.20.120.550">
    <property type="entry name" value="Membrane associated eicosanoid/glutathione metabolism-like domain"/>
    <property type="match status" value="1"/>
</dbReference>
<evidence type="ECO:0000256" key="10">
    <source>
        <dbReference type="ARBA" id="ARBA00023139"/>
    </source>
</evidence>